<accession>A0A382Y6H6</accession>
<dbReference type="GO" id="GO:0031267">
    <property type="term" value="F:small GTPase binding"/>
    <property type="evidence" value="ECO:0007669"/>
    <property type="project" value="TreeGrafter"/>
</dbReference>
<dbReference type="GO" id="GO:0005829">
    <property type="term" value="C:cytosol"/>
    <property type="evidence" value="ECO:0007669"/>
    <property type="project" value="TreeGrafter"/>
</dbReference>
<name>A0A382Y6H6_9ZZZZ</name>
<sequence>MNENCRFENVEAIFEGRLRGNQLMLSGKGLIPEEARLLWQAPRMQEVTWLDLDDNNLGNQGIKELVECAFLENVQYLNLNQNNVSDEGLKFLANAKYLSKLKRLHLKGNPIKGEGIIALFNSEMLVNLSTFQVNDGWTCKKREGWRYKPQV</sequence>
<dbReference type="GO" id="GO:0005096">
    <property type="term" value="F:GTPase activator activity"/>
    <property type="evidence" value="ECO:0007669"/>
    <property type="project" value="UniProtKB-KW"/>
</dbReference>
<dbReference type="PANTHER" id="PTHR24113">
    <property type="entry name" value="RAN GTPASE-ACTIVATING PROTEIN 1"/>
    <property type="match status" value="1"/>
</dbReference>
<dbReference type="Gene3D" id="3.80.10.10">
    <property type="entry name" value="Ribonuclease Inhibitor"/>
    <property type="match status" value="1"/>
</dbReference>
<dbReference type="GO" id="GO:0048471">
    <property type="term" value="C:perinuclear region of cytoplasm"/>
    <property type="evidence" value="ECO:0007669"/>
    <property type="project" value="TreeGrafter"/>
</dbReference>
<dbReference type="GO" id="GO:0005634">
    <property type="term" value="C:nucleus"/>
    <property type="evidence" value="ECO:0007669"/>
    <property type="project" value="TreeGrafter"/>
</dbReference>
<evidence type="ECO:0000256" key="2">
    <source>
        <dbReference type="ARBA" id="ARBA00022614"/>
    </source>
</evidence>
<evidence type="ECO:0000256" key="3">
    <source>
        <dbReference type="ARBA" id="ARBA00022737"/>
    </source>
</evidence>
<protein>
    <submittedName>
        <fullName evidence="4">Uncharacterized protein</fullName>
    </submittedName>
</protein>
<dbReference type="GO" id="GO:0006913">
    <property type="term" value="P:nucleocytoplasmic transport"/>
    <property type="evidence" value="ECO:0007669"/>
    <property type="project" value="TreeGrafter"/>
</dbReference>
<proteinExistence type="predicted"/>
<dbReference type="Pfam" id="PF13516">
    <property type="entry name" value="LRR_6"/>
    <property type="match status" value="3"/>
</dbReference>
<keyword evidence="1" id="KW-0343">GTPase activation</keyword>
<organism evidence="4">
    <name type="scientific">marine metagenome</name>
    <dbReference type="NCBI Taxonomy" id="408172"/>
    <lineage>
        <taxon>unclassified sequences</taxon>
        <taxon>metagenomes</taxon>
        <taxon>ecological metagenomes</taxon>
    </lineage>
</organism>
<dbReference type="InterPro" id="IPR027038">
    <property type="entry name" value="RanGap"/>
</dbReference>
<dbReference type="InterPro" id="IPR001611">
    <property type="entry name" value="Leu-rich_rpt"/>
</dbReference>
<dbReference type="AlphaFoldDB" id="A0A382Y6H6"/>
<reference evidence="4" key="1">
    <citation type="submission" date="2018-05" db="EMBL/GenBank/DDBJ databases">
        <authorList>
            <person name="Lanie J.A."/>
            <person name="Ng W.-L."/>
            <person name="Kazmierczak K.M."/>
            <person name="Andrzejewski T.M."/>
            <person name="Davidsen T.M."/>
            <person name="Wayne K.J."/>
            <person name="Tettelin H."/>
            <person name="Glass J.I."/>
            <person name="Rusch D."/>
            <person name="Podicherti R."/>
            <person name="Tsui H.-C.T."/>
            <person name="Winkler M.E."/>
        </authorList>
    </citation>
    <scope>NUCLEOTIDE SEQUENCE</scope>
</reference>
<evidence type="ECO:0000313" key="4">
    <source>
        <dbReference type="EMBL" id="SVD78932.1"/>
    </source>
</evidence>
<dbReference type="SUPFAM" id="SSF52047">
    <property type="entry name" value="RNI-like"/>
    <property type="match status" value="1"/>
</dbReference>
<dbReference type="EMBL" id="UINC01173370">
    <property type="protein sequence ID" value="SVD78932.1"/>
    <property type="molecule type" value="Genomic_DNA"/>
</dbReference>
<evidence type="ECO:0000256" key="1">
    <source>
        <dbReference type="ARBA" id="ARBA00022468"/>
    </source>
</evidence>
<gene>
    <name evidence="4" type="ORF">METZ01_LOCUS431786</name>
</gene>
<dbReference type="PANTHER" id="PTHR24113:SF12">
    <property type="entry name" value="RAN GTPASE-ACTIVATING PROTEIN 1"/>
    <property type="match status" value="1"/>
</dbReference>
<keyword evidence="3" id="KW-0677">Repeat</keyword>
<dbReference type="InterPro" id="IPR032675">
    <property type="entry name" value="LRR_dom_sf"/>
</dbReference>
<keyword evidence="2" id="KW-0433">Leucine-rich repeat</keyword>